<dbReference type="InterPro" id="IPR001254">
    <property type="entry name" value="Trypsin_dom"/>
</dbReference>
<keyword evidence="1" id="KW-1015">Disulfide bond</keyword>
<sequence length="248" mass="24864">MLANMLVAGLAITLGLSGGAPTPTTADPDPAQSQIVAGRVAPHTPWVVQIVETGGTIGAGLEEDCTGVQVDASWVLTARHCTGDTVDIDVYQSNSVTHSGHASPVDRVVVAPKGDIALMHLAAPAPLSAYAPLDLRSGAASSGTGTIEGYGFRAHGRQATRLYAATVRLTGAEVDGAGGAAQEVTGISGAAAEGDSGGPLLVHGRVRGLCSQGLGDAEDDPHGVSVYALLSQDAAWIRSTTGVRGAGR</sequence>
<dbReference type="RefSeq" id="WP_086518303.1">
    <property type="nucleotide sequence ID" value="NZ_MDJY01000060.1"/>
</dbReference>
<evidence type="ECO:0000256" key="1">
    <source>
        <dbReference type="ARBA" id="ARBA00023157"/>
    </source>
</evidence>
<dbReference type="Pfam" id="PF00089">
    <property type="entry name" value="Trypsin"/>
    <property type="match status" value="1"/>
</dbReference>
<dbReference type="PANTHER" id="PTHR24271">
    <property type="entry name" value="KALLIKREIN-RELATED"/>
    <property type="match status" value="1"/>
</dbReference>
<accession>A0A251Y4H3</accession>
<dbReference type="InterPro" id="IPR043504">
    <property type="entry name" value="Peptidase_S1_PA_chymotrypsin"/>
</dbReference>
<evidence type="ECO:0000313" key="5">
    <source>
        <dbReference type="Proteomes" id="UP000195011"/>
    </source>
</evidence>
<name>A0A251Y4H3_9MICO</name>
<feature type="domain" description="Peptidase S1" evidence="3">
    <location>
        <begin position="35"/>
        <end position="242"/>
    </location>
</feature>
<dbReference type="Gene3D" id="2.40.10.10">
    <property type="entry name" value="Trypsin-like serine proteases"/>
    <property type="match status" value="1"/>
</dbReference>
<dbReference type="PRINTS" id="PR00722">
    <property type="entry name" value="CHYMOTRYPSIN"/>
</dbReference>
<dbReference type="GO" id="GO:0006508">
    <property type="term" value="P:proteolysis"/>
    <property type="evidence" value="ECO:0007669"/>
    <property type="project" value="InterPro"/>
</dbReference>
<evidence type="ECO:0000259" key="3">
    <source>
        <dbReference type="PROSITE" id="PS50240"/>
    </source>
</evidence>
<dbReference type="EMBL" id="MDJY01000060">
    <property type="protein sequence ID" value="OUE18918.1"/>
    <property type="molecule type" value="Genomic_DNA"/>
</dbReference>
<dbReference type="InterPro" id="IPR001314">
    <property type="entry name" value="Peptidase_S1A"/>
</dbReference>
<dbReference type="InterPro" id="IPR033116">
    <property type="entry name" value="TRYPSIN_SER"/>
</dbReference>
<dbReference type="PROSITE" id="PS50240">
    <property type="entry name" value="TRYPSIN_DOM"/>
    <property type="match status" value="1"/>
</dbReference>
<dbReference type="PROSITE" id="PS00135">
    <property type="entry name" value="TRYPSIN_SER"/>
    <property type="match status" value="1"/>
</dbReference>
<dbReference type="AlphaFoldDB" id="A0A251Y4H3"/>
<evidence type="ECO:0000313" key="4">
    <source>
        <dbReference type="EMBL" id="OUE18918.1"/>
    </source>
</evidence>
<dbReference type="Proteomes" id="UP000195011">
    <property type="component" value="Unassembled WGS sequence"/>
</dbReference>
<protein>
    <submittedName>
        <fullName evidence="4">Putative peptidase</fullName>
    </submittedName>
</protein>
<proteinExistence type="predicted"/>
<dbReference type="InterPro" id="IPR009003">
    <property type="entry name" value="Peptidase_S1_PA"/>
</dbReference>
<keyword evidence="2" id="KW-0732">Signal</keyword>
<evidence type="ECO:0000256" key="2">
    <source>
        <dbReference type="SAM" id="SignalP"/>
    </source>
</evidence>
<feature type="signal peptide" evidence="2">
    <location>
        <begin position="1"/>
        <end position="26"/>
    </location>
</feature>
<feature type="chain" id="PRO_5012038505" evidence="2">
    <location>
        <begin position="27"/>
        <end position="248"/>
    </location>
</feature>
<dbReference type="PANTHER" id="PTHR24271:SF50">
    <property type="match status" value="1"/>
</dbReference>
<dbReference type="GO" id="GO:0004252">
    <property type="term" value="F:serine-type endopeptidase activity"/>
    <property type="evidence" value="ECO:0007669"/>
    <property type="project" value="InterPro"/>
</dbReference>
<reference evidence="4 5" key="1">
    <citation type="submission" date="2016-08" db="EMBL/GenBank/DDBJ databases">
        <title>Genome sequence of Clavibacter michiganensis spp strain CFBP8017.</title>
        <authorList>
            <person name="Thapa S.P."/>
            <person name="Coaker G."/>
            <person name="Jacques M.-A."/>
        </authorList>
    </citation>
    <scope>NUCLEOTIDE SEQUENCE [LARGE SCALE GENOMIC DNA]</scope>
    <source>
        <strain evidence="4">CFBP8017</strain>
    </source>
</reference>
<dbReference type="SMART" id="SM00020">
    <property type="entry name" value="Tryp_SPc"/>
    <property type="match status" value="1"/>
</dbReference>
<organism evidence="4 5">
    <name type="scientific">Clavibacter michiganensis</name>
    <dbReference type="NCBI Taxonomy" id="28447"/>
    <lineage>
        <taxon>Bacteria</taxon>
        <taxon>Bacillati</taxon>
        <taxon>Actinomycetota</taxon>
        <taxon>Actinomycetes</taxon>
        <taxon>Micrococcales</taxon>
        <taxon>Microbacteriaceae</taxon>
        <taxon>Clavibacter</taxon>
    </lineage>
</organism>
<comment type="caution">
    <text evidence="4">The sequence shown here is derived from an EMBL/GenBank/DDBJ whole genome shotgun (WGS) entry which is preliminary data.</text>
</comment>
<gene>
    <name evidence="4" type="ORF">BFL36_12820</name>
</gene>
<dbReference type="SUPFAM" id="SSF50494">
    <property type="entry name" value="Trypsin-like serine proteases"/>
    <property type="match status" value="1"/>
</dbReference>